<comment type="caution">
    <text evidence="1">The sequence shown here is derived from an EMBL/GenBank/DDBJ whole genome shotgun (WGS) entry which is preliminary data.</text>
</comment>
<gene>
    <name evidence="1" type="ORF">V9T40_001671</name>
</gene>
<name>A0AAN9TKM8_9HEMI</name>
<evidence type="ECO:0000313" key="1">
    <source>
        <dbReference type="EMBL" id="KAK7595238.1"/>
    </source>
</evidence>
<dbReference type="Proteomes" id="UP001367676">
    <property type="component" value="Unassembled WGS sequence"/>
</dbReference>
<organism evidence="1 2">
    <name type="scientific">Parthenolecanium corni</name>
    <dbReference type="NCBI Taxonomy" id="536013"/>
    <lineage>
        <taxon>Eukaryota</taxon>
        <taxon>Metazoa</taxon>
        <taxon>Ecdysozoa</taxon>
        <taxon>Arthropoda</taxon>
        <taxon>Hexapoda</taxon>
        <taxon>Insecta</taxon>
        <taxon>Pterygota</taxon>
        <taxon>Neoptera</taxon>
        <taxon>Paraneoptera</taxon>
        <taxon>Hemiptera</taxon>
        <taxon>Sternorrhyncha</taxon>
        <taxon>Coccoidea</taxon>
        <taxon>Coccidae</taxon>
        <taxon>Parthenolecanium</taxon>
    </lineage>
</organism>
<accession>A0AAN9TKM8</accession>
<protein>
    <submittedName>
        <fullName evidence="1">Uncharacterized protein</fullName>
    </submittedName>
</protein>
<evidence type="ECO:0000313" key="2">
    <source>
        <dbReference type="Proteomes" id="UP001367676"/>
    </source>
</evidence>
<dbReference type="EMBL" id="JBBCAQ010000019">
    <property type="protein sequence ID" value="KAK7595238.1"/>
    <property type="molecule type" value="Genomic_DNA"/>
</dbReference>
<sequence>MTPPGPSSNRVKPGISSVNVDGLVLHRHAKSSEVEIVCTIYPNDIPGLHNSYNFSVTNLSVVMEMRVFIRDFVPVCGAVQAMNDMHRMHMRVFSSHCAFGD</sequence>
<proteinExistence type="predicted"/>
<reference evidence="1 2" key="1">
    <citation type="submission" date="2024-03" db="EMBL/GenBank/DDBJ databases">
        <title>Adaptation during the transition from Ophiocordyceps entomopathogen to insect associate is accompanied by gene loss and intensified selection.</title>
        <authorList>
            <person name="Ward C.M."/>
            <person name="Onetto C.A."/>
            <person name="Borneman A.R."/>
        </authorList>
    </citation>
    <scope>NUCLEOTIDE SEQUENCE [LARGE SCALE GENOMIC DNA]</scope>
    <source>
        <strain evidence="1">AWRI1</strain>
        <tissue evidence="1">Single Adult Female</tissue>
    </source>
</reference>
<keyword evidence="2" id="KW-1185">Reference proteome</keyword>
<dbReference type="AlphaFoldDB" id="A0AAN9TKM8"/>